<keyword evidence="6" id="KW-1133">Transmembrane helix</keyword>
<dbReference type="PANTHER" id="PTHR13789">
    <property type="entry name" value="MONOOXYGENASE"/>
    <property type="match status" value="1"/>
</dbReference>
<dbReference type="InterPro" id="IPR036188">
    <property type="entry name" value="FAD/NAD-bd_sf"/>
</dbReference>
<evidence type="ECO:0000256" key="6">
    <source>
        <dbReference type="SAM" id="Phobius"/>
    </source>
</evidence>
<evidence type="ECO:0000256" key="5">
    <source>
        <dbReference type="ARBA" id="ARBA00023033"/>
    </source>
</evidence>
<keyword evidence="3" id="KW-0274">FAD</keyword>
<dbReference type="Gene3D" id="3.50.50.60">
    <property type="entry name" value="FAD/NAD(P)-binding domain"/>
    <property type="match status" value="1"/>
</dbReference>
<dbReference type="Proteomes" id="UP000827549">
    <property type="component" value="Chromosome 3"/>
</dbReference>
<keyword evidence="5" id="KW-0503">Monooxygenase</keyword>
<evidence type="ECO:0000256" key="3">
    <source>
        <dbReference type="ARBA" id="ARBA00022827"/>
    </source>
</evidence>
<evidence type="ECO:0000256" key="1">
    <source>
        <dbReference type="ARBA" id="ARBA00007992"/>
    </source>
</evidence>
<keyword evidence="6" id="KW-0472">Membrane</keyword>
<reference evidence="8" key="1">
    <citation type="submission" date="2023-10" db="EMBL/GenBank/DDBJ databases">
        <authorList>
            <person name="Noh H."/>
        </authorList>
    </citation>
    <scope>NUCLEOTIDE SEQUENCE</scope>
    <source>
        <strain evidence="8">DUCC4014</strain>
    </source>
</reference>
<dbReference type="Pfam" id="PF01494">
    <property type="entry name" value="FAD_binding_3"/>
    <property type="match status" value="1"/>
</dbReference>
<dbReference type="GO" id="GO:0071949">
    <property type="term" value="F:FAD binding"/>
    <property type="evidence" value="ECO:0007669"/>
    <property type="project" value="InterPro"/>
</dbReference>
<dbReference type="PRINTS" id="PR00420">
    <property type="entry name" value="RNGMNOXGNASE"/>
</dbReference>
<dbReference type="RefSeq" id="XP_062626345.1">
    <property type="nucleotide sequence ID" value="XM_062770361.1"/>
</dbReference>
<name>A0AAF0Y4T5_9TREE</name>
<feature type="domain" description="FAD-binding" evidence="7">
    <location>
        <begin position="25"/>
        <end position="368"/>
    </location>
</feature>
<dbReference type="GeneID" id="87807070"/>
<accession>A0AAF0Y4T5</accession>
<evidence type="ECO:0000259" key="7">
    <source>
        <dbReference type="Pfam" id="PF01494"/>
    </source>
</evidence>
<feature type="transmembrane region" description="Helical" evidence="6">
    <location>
        <begin position="26"/>
        <end position="45"/>
    </location>
</feature>
<dbReference type="InterPro" id="IPR002938">
    <property type="entry name" value="FAD-bd"/>
</dbReference>
<keyword evidence="6" id="KW-0812">Transmembrane</keyword>
<organism evidence="8 9">
    <name type="scientific">Vanrija pseudolonga</name>
    <dbReference type="NCBI Taxonomy" id="143232"/>
    <lineage>
        <taxon>Eukaryota</taxon>
        <taxon>Fungi</taxon>
        <taxon>Dikarya</taxon>
        <taxon>Basidiomycota</taxon>
        <taxon>Agaricomycotina</taxon>
        <taxon>Tremellomycetes</taxon>
        <taxon>Trichosporonales</taxon>
        <taxon>Trichosporonaceae</taxon>
        <taxon>Vanrija</taxon>
    </lineage>
</organism>
<dbReference type="PANTHER" id="PTHR13789:SF309">
    <property type="entry name" value="PUTATIVE (AFU_ORTHOLOGUE AFUA_6G14510)-RELATED"/>
    <property type="match status" value="1"/>
</dbReference>
<evidence type="ECO:0000313" key="9">
    <source>
        <dbReference type="Proteomes" id="UP000827549"/>
    </source>
</evidence>
<evidence type="ECO:0000256" key="2">
    <source>
        <dbReference type="ARBA" id="ARBA00022630"/>
    </source>
</evidence>
<dbReference type="InterPro" id="IPR050493">
    <property type="entry name" value="FAD-dep_Monooxygenase_BioMet"/>
</dbReference>
<dbReference type="GO" id="GO:0004497">
    <property type="term" value="F:monooxygenase activity"/>
    <property type="evidence" value="ECO:0007669"/>
    <property type="project" value="UniProtKB-KW"/>
</dbReference>
<gene>
    <name evidence="8" type="primary">hpxO</name>
    <name evidence="8" type="ORF">LOC62_03G003829</name>
</gene>
<keyword evidence="4" id="KW-0560">Oxidoreductase</keyword>
<dbReference type="SUPFAM" id="SSF51905">
    <property type="entry name" value="FAD/NAD(P)-binding domain"/>
    <property type="match status" value="1"/>
</dbReference>
<dbReference type="EMBL" id="CP086716">
    <property type="protein sequence ID" value="WOO80313.1"/>
    <property type="molecule type" value="Genomic_DNA"/>
</dbReference>
<keyword evidence="9" id="KW-1185">Reference proteome</keyword>
<keyword evidence="2" id="KW-0285">Flavoprotein</keyword>
<evidence type="ECO:0000313" key="8">
    <source>
        <dbReference type="EMBL" id="WOO80313.1"/>
    </source>
</evidence>
<sequence length="427" mass="45232">MSTTTATSTTAAAATAAPAPTTSLNVLIIGSGIAGPVLAMTLLRLGHTVTIYERGVSGGDSYRGAWITFQANGMDALRAIDASGTIEEIGYVLDTISFVNGAGKSLGAMPMAAPREDGTKSRIMRRSDLFVALAREAASRGARVEYEKELVDATTLPDGRVKAVFKDGTSAIGDLLVGADGIHSRVRTLIDPDAQKPRYVPVLNTGGYIPNFPLHTAPETMTMQFGTRCFFGWCATPDGGAVWFANPPLADEPARGILSSKSDADWRAWLHELHDGDAGPAGALIDAAVGPLSGWATYDLPAVRKWHNGAMVIIGDAAHATSPSSGQGASMAIEDAVILGKCLRDCPSTRSALDTFVSLRKERVEKIVAYGARSANSKAAGPVARVFRDLLLPWVFWYAARDGGKGMQWLQGYHIDWDDKVVPVESG</sequence>
<evidence type="ECO:0000256" key="4">
    <source>
        <dbReference type="ARBA" id="ARBA00023002"/>
    </source>
</evidence>
<comment type="similarity">
    <text evidence="1">Belongs to the paxM FAD-dependent monooxygenase family.</text>
</comment>
<dbReference type="AlphaFoldDB" id="A0AAF0Y4T5"/>
<proteinExistence type="inferred from homology"/>
<protein>
    <submittedName>
        <fullName evidence="8">FAD-dependent urate hydroxylase</fullName>
    </submittedName>
</protein>